<accession>E5BGW0</accession>
<dbReference type="PANTHER" id="PTHR30249:SF0">
    <property type="entry name" value="PLASTIDAL GLYCOLATE_GLYCERATE TRANSLOCATOR 1, CHLOROPLASTIC"/>
    <property type="match status" value="1"/>
</dbReference>
<keyword evidence="2 5" id="KW-0812">Transmembrane</keyword>
<gene>
    <name evidence="6" type="ORF">FSBG_01230</name>
</gene>
<evidence type="ECO:0000256" key="2">
    <source>
        <dbReference type="ARBA" id="ARBA00022692"/>
    </source>
</evidence>
<organism evidence="6 7">
    <name type="scientific">Fusobacterium gonidiaformans 3-1-5R</name>
    <dbReference type="NCBI Taxonomy" id="469605"/>
    <lineage>
        <taxon>Bacteria</taxon>
        <taxon>Fusobacteriati</taxon>
        <taxon>Fusobacteriota</taxon>
        <taxon>Fusobacteriia</taxon>
        <taxon>Fusobacteriales</taxon>
        <taxon>Fusobacteriaceae</taxon>
        <taxon>Fusobacterium</taxon>
    </lineage>
</organism>
<dbReference type="AlphaFoldDB" id="E5BGW0"/>
<dbReference type="Proteomes" id="UP000002975">
    <property type="component" value="Unassembled WGS sequence"/>
</dbReference>
<evidence type="ECO:0000256" key="1">
    <source>
        <dbReference type="ARBA" id="ARBA00004141"/>
    </source>
</evidence>
<sequence length="237" mass="25821">MKKRRREMKEIIVDNPYFGIVLTLFFFQIGKFIFQKTQSPLCNPLMIATVLIIALLHFFDIPLDDYTIGGDYILFLLGPATVVLAVPLYKQLNLLKKYFFPVLVGGIVGSFTAILSVIILGKALNFDFVLLLSFMPKSITTPIGIELSTMLGGIPAITIFAILVTGIFGNVSAPFICQVFRIKHPVAKGIGIGVASHAVGTTKAMEMGEIEGAMSALSIVIAGILTLIWAPIIKIFL</sequence>
<evidence type="ECO:0000313" key="7">
    <source>
        <dbReference type="Proteomes" id="UP000002975"/>
    </source>
</evidence>
<evidence type="ECO:0000256" key="5">
    <source>
        <dbReference type="SAM" id="Phobius"/>
    </source>
</evidence>
<feature type="transmembrane region" description="Helical" evidence="5">
    <location>
        <begin position="72"/>
        <end position="92"/>
    </location>
</feature>
<dbReference type="BioCyc" id="FSP469605-HMP:GTSP-1242-MONOMER"/>
<dbReference type="EMBL" id="GG657972">
    <property type="protein sequence ID" value="EFS21733.1"/>
    <property type="molecule type" value="Genomic_DNA"/>
</dbReference>
<dbReference type="InterPro" id="IPR007300">
    <property type="entry name" value="CidB/LrgB"/>
</dbReference>
<keyword evidence="3 5" id="KW-1133">Transmembrane helix</keyword>
<reference evidence="6 7" key="1">
    <citation type="submission" date="2009-02" db="EMBL/GenBank/DDBJ databases">
        <title>The Genome Sequence of Fusobacterium sp. 3_1_5R.</title>
        <authorList>
            <consortium name="The Broad Institute Genome Sequencing Platform"/>
            <person name="Ward D."/>
            <person name="Young S.K."/>
            <person name="Kodira C.D."/>
            <person name="Zeng Q."/>
            <person name="Koehrsen M."/>
            <person name="Alvarado L."/>
            <person name="Berlin A."/>
            <person name="Borenstein D."/>
            <person name="Chen Z."/>
            <person name="Engels R."/>
            <person name="Freedman E."/>
            <person name="Gellesch M."/>
            <person name="Goldberg J."/>
            <person name="Griggs A."/>
            <person name="Gujja S."/>
            <person name="Heiman D."/>
            <person name="Hepburn T."/>
            <person name="Howarth C."/>
            <person name="Jen D."/>
            <person name="Larson L."/>
            <person name="Lewis B."/>
            <person name="Mehta T."/>
            <person name="Park D."/>
            <person name="Pearson M."/>
            <person name="Roberts A."/>
            <person name="Saif S."/>
            <person name="Shea T."/>
            <person name="Shenoy N."/>
            <person name="Sisk P."/>
            <person name="Stolte C."/>
            <person name="Sykes S."/>
            <person name="Walk T."/>
            <person name="White J."/>
            <person name="Yandava C."/>
            <person name="Allen-Vercoe E."/>
            <person name="Strauss J."/>
            <person name="Ambrose C."/>
            <person name="Lander E."/>
            <person name="Nusbaum C."/>
            <person name="Galagan J."/>
            <person name="Birren B."/>
        </authorList>
    </citation>
    <scope>NUCLEOTIDE SEQUENCE [LARGE SCALE GENOMIC DNA]</scope>
    <source>
        <strain evidence="6 7">3_1_5R</strain>
    </source>
</reference>
<dbReference type="PANTHER" id="PTHR30249">
    <property type="entry name" value="PUTATIVE SEROTONIN TRANSPORTER"/>
    <property type="match status" value="1"/>
</dbReference>
<evidence type="ECO:0000256" key="4">
    <source>
        <dbReference type="ARBA" id="ARBA00023136"/>
    </source>
</evidence>
<dbReference type="Pfam" id="PF04172">
    <property type="entry name" value="LrgB"/>
    <property type="match status" value="1"/>
</dbReference>
<protein>
    <submittedName>
        <fullName evidence="6">Putative TIGR00659 family protein</fullName>
    </submittedName>
</protein>
<proteinExistence type="predicted"/>
<comment type="subcellular location">
    <subcellularLocation>
        <location evidence="1">Membrane</location>
        <topology evidence="1">Multi-pass membrane protein</topology>
    </subcellularLocation>
</comment>
<dbReference type="HOGENOM" id="CLU_082099_1_0_0"/>
<evidence type="ECO:0000256" key="3">
    <source>
        <dbReference type="ARBA" id="ARBA00022989"/>
    </source>
</evidence>
<dbReference type="GO" id="GO:0016020">
    <property type="term" value="C:membrane"/>
    <property type="evidence" value="ECO:0007669"/>
    <property type="project" value="UniProtKB-SubCell"/>
</dbReference>
<keyword evidence="4 5" id="KW-0472">Membrane</keyword>
<name>E5BGW0_9FUSO</name>
<feature type="transmembrane region" description="Helical" evidence="5">
    <location>
        <begin position="98"/>
        <end position="121"/>
    </location>
</feature>
<keyword evidence="7" id="KW-1185">Reference proteome</keyword>
<feature type="transmembrane region" description="Helical" evidence="5">
    <location>
        <begin position="45"/>
        <end position="63"/>
    </location>
</feature>
<evidence type="ECO:0000313" key="6">
    <source>
        <dbReference type="EMBL" id="EFS21733.1"/>
    </source>
</evidence>
<feature type="transmembrane region" description="Helical" evidence="5">
    <location>
        <begin position="151"/>
        <end position="173"/>
    </location>
</feature>
<feature type="transmembrane region" description="Helical" evidence="5">
    <location>
        <begin position="213"/>
        <end position="233"/>
    </location>
</feature>